<dbReference type="EMBL" id="RAPK01000007">
    <property type="protein sequence ID" value="RKD75424.1"/>
    <property type="molecule type" value="Genomic_DNA"/>
</dbReference>
<organism evidence="8 9">
    <name type="scientific">Sinobaca qinghaiensis</name>
    <dbReference type="NCBI Taxonomy" id="342944"/>
    <lineage>
        <taxon>Bacteria</taxon>
        <taxon>Bacillati</taxon>
        <taxon>Bacillota</taxon>
        <taxon>Bacilli</taxon>
        <taxon>Bacillales</taxon>
        <taxon>Sporolactobacillaceae</taxon>
        <taxon>Sinobaca</taxon>
    </lineage>
</organism>
<evidence type="ECO:0000256" key="2">
    <source>
        <dbReference type="ARBA" id="ARBA00022722"/>
    </source>
</evidence>
<keyword evidence="4" id="KW-0378">Hydrolase</keyword>
<dbReference type="PANTHER" id="PTHR30636">
    <property type="entry name" value="UPF0701 PROTEIN YICC"/>
    <property type="match status" value="1"/>
</dbReference>
<dbReference type="GO" id="GO:0016787">
    <property type="term" value="F:hydrolase activity"/>
    <property type="evidence" value="ECO:0007669"/>
    <property type="project" value="UniProtKB-KW"/>
</dbReference>
<dbReference type="Proteomes" id="UP000285120">
    <property type="component" value="Unassembled WGS sequence"/>
</dbReference>
<dbReference type="InterPro" id="IPR013527">
    <property type="entry name" value="YicC-like_N"/>
</dbReference>
<dbReference type="RefSeq" id="WP_120192303.1">
    <property type="nucleotide sequence ID" value="NZ_RAPK01000007.1"/>
</dbReference>
<dbReference type="InterPro" id="IPR005229">
    <property type="entry name" value="YicC/YloC-like"/>
</dbReference>
<evidence type="ECO:0000256" key="5">
    <source>
        <dbReference type="ARBA" id="ARBA00035648"/>
    </source>
</evidence>
<feature type="domain" description="Endoribonuclease YicC-like C-terminal" evidence="7">
    <location>
        <begin position="174"/>
        <end position="292"/>
    </location>
</feature>
<comment type="caution">
    <text evidence="8">The sequence shown here is derived from an EMBL/GenBank/DDBJ whole genome shotgun (WGS) entry which is preliminary data.</text>
</comment>
<protein>
    <submittedName>
        <fullName evidence="8">Uncharacterized protein (TIGR00255 family)</fullName>
    </submittedName>
</protein>
<dbReference type="NCBIfam" id="TIGR00255">
    <property type="entry name" value="YicC/YloC family endoribonuclease"/>
    <property type="match status" value="1"/>
</dbReference>
<evidence type="ECO:0000259" key="6">
    <source>
        <dbReference type="Pfam" id="PF03755"/>
    </source>
</evidence>
<dbReference type="Pfam" id="PF03755">
    <property type="entry name" value="YicC-like_N"/>
    <property type="match status" value="1"/>
</dbReference>
<name>A0A419V616_9BACL</name>
<evidence type="ECO:0000259" key="7">
    <source>
        <dbReference type="Pfam" id="PF08340"/>
    </source>
</evidence>
<comment type="cofactor">
    <cofactor evidence="1">
        <name>a divalent metal cation</name>
        <dbReference type="ChEBI" id="CHEBI:60240"/>
    </cofactor>
</comment>
<sequence length="292" mass="33062">MAVSMTGFGTSAVPIGQATIHIEMKTVNHRYSDIMLRMPGAFHSAEHAVRKHIAAGISRGKIDVFMSIEGILPSSKKVYVDWELLADYLNVAEKMDRMEMFTPALSAESFILHSDVVHVTENPQLGEEWQDALLSGIQQALDAVVVMRAHEGLALTQDLQDRLFLLEDFTKQLEARVPSIVEGYRSRLEQRLKEVDTANLPNEDQLYREVILFAEKISIAEEITRLYAHIKQFSYILNEQTAVGRKLDFLLQEMNREMNTIGSKASDAASSHIVVDMKSELEKMREQVQNIE</sequence>
<accession>A0A419V616</accession>
<keyword evidence="2" id="KW-0540">Nuclease</keyword>
<evidence type="ECO:0000256" key="1">
    <source>
        <dbReference type="ARBA" id="ARBA00001968"/>
    </source>
</evidence>
<dbReference type="AlphaFoldDB" id="A0A419V616"/>
<dbReference type="PANTHER" id="PTHR30636:SF3">
    <property type="entry name" value="UPF0701 PROTEIN YICC"/>
    <property type="match status" value="1"/>
</dbReference>
<dbReference type="Pfam" id="PF08340">
    <property type="entry name" value="YicC-like_C"/>
    <property type="match status" value="1"/>
</dbReference>
<gene>
    <name evidence="8" type="ORF">ATL39_1123</name>
</gene>
<evidence type="ECO:0000313" key="9">
    <source>
        <dbReference type="Proteomes" id="UP000285120"/>
    </source>
</evidence>
<evidence type="ECO:0000313" key="8">
    <source>
        <dbReference type="EMBL" id="RKD75424.1"/>
    </source>
</evidence>
<dbReference type="GO" id="GO:0004521">
    <property type="term" value="F:RNA endonuclease activity"/>
    <property type="evidence" value="ECO:0007669"/>
    <property type="project" value="InterPro"/>
</dbReference>
<evidence type="ECO:0000256" key="3">
    <source>
        <dbReference type="ARBA" id="ARBA00022759"/>
    </source>
</evidence>
<dbReference type="InterPro" id="IPR013551">
    <property type="entry name" value="YicC-like_C"/>
</dbReference>
<keyword evidence="9" id="KW-1185">Reference proteome</keyword>
<evidence type="ECO:0000256" key="4">
    <source>
        <dbReference type="ARBA" id="ARBA00022801"/>
    </source>
</evidence>
<dbReference type="OrthoDB" id="9771229at2"/>
<reference evidence="8 9" key="1">
    <citation type="submission" date="2018-09" db="EMBL/GenBank/DDBJ databases">
        <title>Genomic Encyclopedia of Archaeal and Bacterial Type Strains, Phase II (KMG-II): from individual species to whole genera.</title>
        <authorList>
            <person name="Goeker M."/>
        </authorList>
    </citation>
    <scope>NUCLEOTIDE SEQUENCE [LARGE SCALE GENOMIC DNA]</scope>
    <source>
        <strain evidence="8 9">DSM 17008</strain>
    </source>
</reference>
<keyword evidence="3" id="KW-0255">Endonuclease</keyword>
<proteinExistence type="inferred from homology"/>
<comment type="similarity">
    <text evidence="5">Belongs to the YicC/YloC family.</text>
</comment>
<feature type="domain" description="Endoribonuclease YicC-like N-terminal" evidence="6">
    <location>
        <begin position="4"/>
        <end position="156"/>
    </location>
</feature>